<evidence type="ECO:0000313" key="3">
    <source>
        <dbReference type="Proteomes" id="UP000594638"/>
    </source>
</evidence>
<protein>
    <submittedName>
        <fullName evidence="2">Uncharacterized protein</fullName>
    </submittedName>
</protein>
<dbReference type="AlphaFoldDB" id="A0A8S0SDB2"/>
<evidence type="ECO:0000256" key="1">
    <source>
        <dbReference type="SAM" id="MobiDB-lite"/>
    </source>
</evidence>
<feature type="compositionally biased region" description="Acidic residues" evidence="1">
    <location>
        <begin position="43"/>
        <end position="53"/>
    </location>
</feature>
<evidence type="ECO:0000313" key="2">
    <source>
        <dbReference type="EMBL" id="CAA2990847.1"/>
    </source>
</evidence>
<name>A0A8S0SDB2_OLEEU</name>
<accession>A0A8S0SDB2</accession>
<dbReference type="Proteomes" id="UP000594638">
    <property type="component" value="Unassembled WGS sequence"/>
</dbReference>
<feature type="non-terminal residue" evidence="2">
    <location>
        <position position="1"/>
    </location>
</feature>
<sequence>SVAAANYNEAALVNQAQKQLIHGLGQGGNIPLGAVQRLVQSNEEQDEEPDTDEVGGRGDRGNARRGRGR</sequence>
<dbReference type="EMBL" id="CACTIH010004424">
    <property type="protein sequence ID" value="CAA2990847.1"/>
    <property type="molecule type" value="Genomic_DNA"/>
</dbReference>
<proteinExistence type="predicted"/>
<reference evidence="2 3" key="1">
    <citation type="submission" date="2019-12" db="EMBL/GenBank/DDBJ databases">
        <authorList>
            <person name="Alioto T."/>
            <person name="Alioto T."/>
            <person name="Gomez Garrido J."/>
        </authorList>
    </citation>
    <scope>NUCLEOTIDE SEQUENCE [LARGE SCALE GENOMIC DNA]</scope>
</reference>
<gene>
    <name evidence="2" type="ORF">OLEA9_A089293</name>
</gene>
<feature type="region of interest" description="Disordered" evidence="1">
    <location>
        <begin position="39"/>
        <end position="69"/>
    </location>
</feature>
<keyword evidence="3" id="KW-1185">Reference proteome</keyword>
<dbReference type="Gramene" id="OE9A089293T1">
    <property type="protein sequence ID" value="OE9A089293C1"/>
    <property type="gene ID" value="OE9A089293"/>
</dbReference>
<comment type="caution">
    <text evidence="2">The sequence shown here is derived from an EMBL/GenBank/DDBJ whole genome shotgun (WGS) entry which is preliminary data.</text>
</comment>
<organism evidence="2 3">
    <name type="scientific">Olea europaea subsp. europaea</name>
    <dbReference type="NCBI Taxonomy" id="158383"/>
    <lineage>
        <taxon>Eukaryota</taxon>
        <taxon>Viridiplantae</taxon>
        <taxon>Streptophyta</taxon>
        <taxon>Embryophyta</taxon>
        <taxon>Tracheophyta</taxon>
        <taxon>Spermatophyta</taxon>
        <taxon>Magnoliopsida</taxon>
        <taxon>eudicotyledons</taxon>
        <taxon>Gunneridae</taxon>
        <taxon>Pentapetalae</taxon>
        <taxon>asterids</taxon>
        <taxon>lamiids</taxon>
        <taxon>Lamiales</taxon>
        <taxon>Oleaceae</taxon>
        <taxon>Oleeae</taxon>
        <taxon>Olea</taxon>
    </lineage>
</organism>